<dbReference type="OrthoDB" id="5419315at2759"/>
<dbReference type="GO" id="GO:0005634">
    <property type="term" value="C:nucleus"/>
    <property type="evidence" value="ECO:0007669"/>
    <property type="project" value="TreeGrafter"/>
</dbReference>
<dbReference type="Pfam" id="PF00172">
    <property type="entry name" value="Zn_clus"/>
    <property type="match status" value="1"/>
</dbReference>
<dbReference type="InterPro" id="IPR036864">
    <property type="entry name" value="Zn2-C6_fun-type_DNA-bd_sf"/>
</dbReference>
<accession>A0A067SYS4</accession>
<dbReference type="Gene3D" id="4.10.240.10">
    <property type="entry name" value="Zn(2)-C6 fungal-type DNA-binding domain"/>
    <property type="match status" value="1"/>
</dbReference>
<name>A0A067SYS4_GALM3</name>
<gene>
    <name evidence="4" type="ORF">GALMADRAFT_249209</name>
</gene>
<dbReference type="InterPro" id="IPR001138">
    <property type="entry name" value="Zn2Cys6_DnaBD"/>
</dbReference>
<dbReference type="GO" id="GO:0045944">
    <property type="term" value="P:positive regulation of transcription by RNA polymerase II"/>
    <property type="evidence" value="ECO:0007669"/>
    <property type="project" value="TreeGrafter"/>
</dbReference>
<dbReference type="GO" id="GO:0000981">
    <property type="term" value="F:DNA-binding transcription factor activity, RNA polymerase II-specific"/>
    <property type="evidence" value="ECO:0007669"/>
    <property type="project" value="InterPro"/>
</dbReference>
<feature type="region of interest" description="Disordered" evidence="2">
    <location>
        <begin position="150"/>
        <end position="257"/>
    </location>
</feature>
<feature type="domain" description="Zn(2)-C6 fungal-type" evidence="3">
    <location>
        <begin position="51"/>
        <end position="81"/>
    </location>
</feature>
<dbReference type="STRING" id="685588.A0A067SYS4"/>
<evidence type="ECO:0000256" key="1">
    <source>
        <dbReference type="ARBA" id="ARBA00023242"/>
    </source>
</evidence>
<dbReference type="PROSITE" id="PS00463">
    <property type="entry name" value="ZN2_CY6_FUNGAL_1"/>
    <property type="match status" value="1"/>
</dbReference>
<dbReference type="SMART" id="SM00066">
    <property type="entry name" value="GAL4"/>
    <property type="match status" value="1"/>
</dbReference>
<dbReference type="PANTHER" id="PTHR37534">
    <property type="entry name" value="TRANSCRIPTIONAL ACTIVATOR PROTEIN UGA3"/>
    <property type="match status" value="1"/>
</dbReference>
<feature type="compositionally biased region" description="Polar residues" evidence="2">
    <location>
        <begin position="104"/>
        <end position="114"/>
    </location>
</feature>
<dbReference type="HOGENOM" id="CLU_075613_0_0_1"/>
<proteinExistence type="predicted"/>
<dbReference type="PROSITE" id="PS50048">
    <property type="entry name" value="ZN2_CY6_FUNGAL_2"/>
    <property type="match status" value="1"/>
</dbReference>
<dbReference type="GO" id="GO:0008270">
    <property type="term" value="F:zinc ion binding"/>
    <property type="evidence" value="ECO:0007669"/>
    <property type="project" value="InterPro"/>
</dbReference>
<sequence length="257" mass="28732">MSYSPSNPYLPANSSYYPSSNVANGVHIVPPSSRPDMTQRKRPKYTRSKTGCLTCRVKKIKCDETKPNCMRCTHGSRECSWPEGVPARKKSVARRDDVDGRPSTAGSSGISEASTPPAREHSPPRRNEVDLSLLPLPSRAPSETYIQIHSLNGDHESSRRPLERAPGYANPHPPTNSNVLSMIPESSYPSRYDHPYLNGTNPSQSSRQAMPPYRNLPHQPPNHWSHPPEPLDSYYHGQHERALVGHSSPNDSHNRYQ</sequence>
<dbReference type="CDD" id="cd00067">
    <property type="entry name" value="GAL4"/>
    <property type="match status" value="1"/>
</dbReference>
<feature type="compositionally biased region" description="Basic and acidic residues" evidence="2">
    <location>
        <begin position="118"/>
        <end position="129"/>
    </location>
</feature>
<reference evidence="5" key="1">
    <citation type="journal article" date="2014" name="Proc. Natl. Acad. Sci. U.S.A.">
        <title>Extensive sampling of basidiomycete genomes demonstrates inadequacy of the white-rot/brown-rot paradigm for wood decay fungi.</title>
        <authorList>
            <person name="Riley R."/>
            <person name="Salamov A.A."/>
            <person name="Brown D.W."/>
            <person name="Nagy L.G."/>
            <person name="Floudas D."/>
            <person name="Held B.W."/>
            <person name="Levasseur A."/>
            <person name="Lombard V."/>
            <person name="Morin E."/>
            <person name="Otillar R."/>
            <person name="Lindquist E.A."/>
            <person name="Sun H."/>
            <person name="LaButti K.M."/>
            <person name="Schmutz J."/>
            <person name="Jabbour D."/>
            <person name="Luo H."/>
            <person name="Baker S.E."/>
            <person name="Pisabarro A.G."/>
            <person name="Walton J.D."/>
            <person name="Blanchette R.A."/>
            <person name="Henrissat B."/>
            <person name="Martin F."/>
            <person name="Cullen D."/>
            <person name="Hibbett D.S."/>
            <person name="Grigoriev I.V."/>
        </authorList>
    </citation>
    <scope>NUCLEOTIDE SEQUENCE [LARGE SCALE GENOMIC DNA]</scope>
    <source>
        <strain evidence="5">CBS 339.88</strain>
    </source>
</reference>
<evidence type="ECO:0000259" key="3">
    <source>
        <dbReference type="PROSITE" id="PS50048"/>
    </source>
</evidence>
<evidence type="ECO:0000313" key="5">
    <source>
        <dbReference type="Proteomes" id="UP000027222"/>
    </source>
</evidence>
<protein>
    <recommendedName>
        <fullName evidence="3">Zn(2)-C6 fungal-type domain-containing protein</fullName>
    </recommendedName>
</protein>
<evidence type="ECO:0000256" key="2">
    <source>
        <dbReference type="SAM" id="MobiDB-lite"/>
    </source>
</evidence>
<dbReference type="AlphaFoldDB" id="A0A067SYS4"/>
<evidence type="ECO:0000313" key="4">
    <source>
        <dbReference type="EMBL" id="KDR75227.1"/>
    </source>
</evidence>
<keyword evidence="1" id="KW-0539">Nucleus</keyword>
<feature type="compositionally biased region" description="Basic and acidic residues" evidence="2">
    <location>
        <begin position="152"/>
        <end position="163"/>
    </location>
</feature>
<feature type="region of interest" description="Disordered" evidence="2">
    <location>
        <begin position="73"/>
        <end position="135"/>
    </location>
</feature>
<feature type="compositionally biased region" description="Polar residues" evidence="2">
    <location>
        <begin position="198"/>
        <end position="208"/>
    </location>
</feature>
<feature type="region of interest" description="Disordered" evidence="2">
    <location>
        <begin position="26"/>
        <end position="48"/>
    </location>
</feature>
<keyword evidence="5" id="KW-1185">Reference proteome</keyword>
<dbReference type="PANTHER" id="PTHR37534:SF7">
    <property type="entry name" value="TRANSCRIPTIONAL ACTIVATOR PROTEIN UGA3"/>
    <property type="match status" value="1"/>
</dbReference>
<dbReference type="EMBL" id="KL142381">
    <property type="protein sequence ID" value="KDR75227.1"/>
    <property type="molecule type" value="Genomic_DNA"/>
</dbReference>
<dbReference type="Proteomes" id="UP000027222">
    <property type="component" value="Unassembled WGS sequence"/>
</dbReference>
<organism evidence="4 5">
    <name type="scientific">Galerina marginata (strain CBS 339.88)</name>
    <dbReference type="NCBI Taxonomy" id="685588"/>
    <lineage>
        <taxon>Eukaryota</taxon>
        <taxon>Fungi</taxon>
        <taxon>Dikarya</taxon>
        <taxon>Basidiomycota</taxon>
        <taxon>Agaricomycotina</taxon>
        <taxon>Agaricomycetes</taxon>
        <taxon>Agaricomycetidae</taxon>
        <taxon>Agaricales</taxon>
        <taxon>Agaricineae</taxon>
        <taxon>Strophariaceae</taxon>
        <taxon>Galerina</taxon>
    </lineage>
</organism>
<dbReference type="GO" id="GO:0000976">
    <property type="term" value="F:transcription cis-regulatory region binding"/>
    <property type="evidence" value="ECO:0007669"/>
    <property type="project" value="TreeGrafter"/>
</dbReference>
<dbReference type="SUPFAM" id="SSF57701">
    <property type="entry name" value="Zn2/Cys6 DNA-binding domain"/>
    <property type="match status" value="1"/>
</dbReference>